<dbReference type="InterPro" id="IPR002774">
    <property type="entry name" value="Flagellin_arc-type"/>
</dbReference>
<dbReference type="OrthoDB" id="132297at2157"/>
<protein>
    <recommendedName>
        <fullName evidence="4">Flagellin</fullName>
    </recommendedName>
</protein>
<dbReference type="GO" id="GO:0005198">
    <property type="term" value="F:structural molecule activity"/>
    <property type="evidence" value="ECO:0007669"/>
    <property type="project" value="InterPro"/>
</dbReference>
<dbReference type="GO" id="GO:0097588">
    <property type="term" value="P:archaeal or bacterial-type flagellum-dependent cell motility"/>
    <property type="evidence" value="ECO:0007669"/>
    <property type="project" value="InterPro"/>
</dbReference>
<evidence type="ECO:0000256" key="1">
    <source>
        <dbReference type="SAM" id="Phobius"/>
    </source>
</evidence>
<evidence type="ECO:0008006" key="4">
    <source>
        <dbReference type="Google" id="ProtNLM"/>
    </source>
</evidence>
<dbReference type="Pfam" id="PF01917">
    <property type="entry name" value="Flagellin_arch-type"/>
    <property type="match status" value="1"/>
</dbReference>
<dbReference type="RefSeq" id="WP_012037047.1">
    <property type="nucleotide sequence ID" value="NC_009464.1"/>
</dbReference>
<dbReference type="Proteomes" id="UP000000663">
    <property type="component" value="Chromosome"/>
</dbReference>
<evidence type="ECO:0000313" key="2">
    <source>
        <dbReference type="EMBL" id="CAJ35446.1"/>
    </source>
</evidence>
<dbReference type="EMBL" id="AM114193">
    <property type="protein sequence ID" value="CAJ35446.1"/>
    <property type="molecule type" value="Genomic_DNA"/>
</dbReference>
<gene>
    <name evidence="2" type="ORF">LRC500</name>
</gene>
<keyword evidence="1" id="KW-0472">Membrane</keyword>
<dbReference type="STRING" id="351160.LRC500"/>
<accession>Q0W847</accession>
<keyword evidence="3" id="KW-1185">Reference proteome</keyword>
<keyword evidence="1" id="KW-0812">Transmembrane</keyword>
<proteinExistence type="predicted"/>
<dbReference type="AlphaFoldDB" id="Q0W847"/>
<dbReference type="PATRIC" id="fig|351160.9.peg.2795"/>
<dbReference type="eggNOG" id="arCOG01824">
    <property type="taxonomic scope" value="Archaea"/>
</dbReference>
<dbReference type="KEGG" id="rci:LRC500"/>
<sequence length="174" mass="18060">MGFGPVIATAISIVVLIAAGYVLIGGMAHSADLTTATLKNSGDLKNQQLKTALELDGAAGYLNGSLAFDVHNVGSEKITDLPRMDIILKFTDPGNGVIDTCWVPHQQPDQTTGLYWRNAGIDSITGDVINPGILDPGETLHVEIASDSGFPASTGTVLVAAPDGVTASTRFILT</sequence>
<name>Q0W847_METAR</name>
<keyword evidence="1" id="KW-1133">Transmembrane helix</keyword>
<organism evidence="2 3">
    <name type="scientific">Methanocella arvoryzae (strain DSM 22066 / NBRC 105507 / MRE50)</name>
    <dbReference type="NCBI Taxonomy" id="351160"/>
    <lineage>
        <taxon>Archaea</taxon>
        <taxon>Methanobacteriati</taxon>
        <taxon>Methanobacteriota</taxon>
        <taxon>Stenosarchaea group</taxon>
        <taxon>Methanomicrobia</taxon>
        <taxon>Methanocellales</taxon>
        <taxon>Methanocellaceae</taxon>
        <taxon>Methanocella</taxon>
    </lineage>
</organism>
<dbReference type="GeneID" id="25397337"/>
<evidence type="ECO:0000313" key="3">
    <source>
        <dbReference type="Proteomes" id="UP000000663"/>
    </source>
</evidence>
<reference evidence="2 3" key="1">
    <citation type="journal article" date="2006" name="Science">
        <title>Genome of rice cluster I archaea -- the key methane producers in the rice rhizosphere.</title>
        <authorList>
            <person name="Erkel C."/>
            <person name="Kube M."/>
            <person name="Reinhardt R."/>
            <person name="Liesack W."/>
        </authorList>
    </citation>
    <scope>NUCLEOTIDE SEQUENCE [LARGE SCALE GENOMIC DNA]</scope>
    <source>
        <strain evidence="3">DSM 22066 / NBRC 105507 / MRE50</strain>
    </source>
</reference>
<feature type="transmembrane region" description="Helical" evidence="1">
    <location>
        <begin position="6"/>
        <end position="24"/>
    </location>
</feature>